<feature type="transmembrane region" description="Helical" evidence="2">
    <location>
        <begin position="312"/>
        <end position="329"/>
    </location>
</feature>
<evidence type="ECO:0000256" key="1">
    <source>
        <dbReference type="SAM" id="MobiDB-lite"/>
    </source>
</evidence>
<dbReference type="Proteomes" id="UP001500253">
    <property type="component" value="Unassembled WGS sequence"/>
</dbReference>
<evidence type="ECO:0000313" key="4">
    <source>
        <dbReference type="Proteomes" id="UP001500253"/>
    </source>
</evidence>
<evidence type="ECO:0000313" key="3">
    <source>
        <dbReference type="EMBL" id="GAA2342303.1"/>
    </source>
</evidence>
<keyword evidence="4" id="KW-1185">Reference proteome</keyword>
<feature type="transmembrane region" description="Helical" evidence="2">
    <location>
        <begin position="281"/>
        <end position="305"/>
    </location>
</feature>
<comment type="caution">
    <text evidence="3">The sequence shown here is derived from an EMBL/GenBank/DDBJ whole genome shotgun (WGS) entry which is preliminary data.</text>
</comment>
<name>A0ABN3G1S1_9ACTN</name>
<keyword evidence="2" id="KW-0812">Transmembrane</keyword>
<feature type="transmembrane region" description="Helical" evidence="2">
    <location>
        <begin position="242"/>
        <end position="261"/>
    </location>
</feature>
<feature type="compositionally biased region" description="Basic residues" evidence="1">
    <location>
        <begin position="79"/>
        <end position="88"/>
    </location>
</feature>
<feature type="region of interest" description="Disordered" evidence="1">
    <location>
        <begin position="1"/>
        <end position="88"/>
    </location>
</feature>
<reference evidence="3 4" key="1">
    <citation type="journal article" date="2019" name="Int. J. Syst. Evol. Microbiol.">
        <title>The Global Catalogue of Microorganisms (GCM) 10K type strain sequencing project: providing services to taxonomists for standard genome sequencing and annotation.</title>
        <authorList>
            <consortium name="The Broad Institute Genomics Platform"/>
            <consortium name="The Broad Institute Genome Sequencing Center for Infectious Disease"/>
            <person name="Wu L."/>
            <person name="Ma J."/>
        </authorList>
    </citation>
    <scope>NUCLEOTIDE SEQUENCE [LARGE SCALE GENOMIC DNA]</scope>
    <source>
        <strain evidence="3 4">JCM 4316</strain>
    </source>
</reference>
<evidence type="ECO:0000256" key="2">
    <source>
        <dbReference type="SAM" id="Phobius"/>
    </source>
</evidence>
<keyword evidence="2" id="KW-1133">Transmembrane helix</keyword>
<sequence length="510" mass="54605">MSRTTHRMSRADGRGGHADGRTGHTDGRTSHTDGRTSHTDGRTSHTDGRTGHTDGRTSHTDGRTGRAAEPLSPAGAPRRPGHAHSPRRARPLLTELRRGAGLPAGAATLAVLLFTMYTKADDWLSGWTETANMLRVAGLVLGAPLAAAVACWQGGRERRRRTEELLATVARPPLRQALLAAAPAVVWPVAGYLLTAVVCLAWTWQYAGGDGPHLSLIVADATGIGSLAALGFVVGRVVPWRLAPPVVALVMYNVELLLSNQESGVSWLSPGKEHVSTWGRPVWWFGPVSMVWTAGLAAAALLAYAARRRARALALAPLAAAATAAVLLAQTGDGLWRPDPANEALVCDEGTPRVCATRVHSRMLPDASRALAGLTAKLRDVPNAPARIVEAPVDTQARRADAALTGWDMYFRRNRIAEPEMFAANAALGATARHCRGVSDADRYSDLSEAVAEWLAPMPRPENVPRGETEPGFTRTLKRLKTMPDGERTRWLGEYFAAARSCRLNEVSAP</sequence>
<evidence type="ECO:0008006" key="5">
    <source>
        <dbReference type="Google" id="ProtNLM"/>
    </source>
</evidence>
<proteinExistence type="predicted"/>
<feature type="transmembrane region" description="Helical" evidence="2">
    <location>
        <begin position="137"/>
        <end position="155"/>
    </location>
</feature>
<feature type="transmembrane region" description="Helical" evidence="2">
    <location>
        <begin position="100"/>
        <end position="117"/>
    </location>
</feature>
<gene>
    <name evidence="3" type="ORF">GCM10010246_29440</name>
</gene>
<feature type="compositionally biased region" description="Basic and acidic residues" evidence="1">
    <location>
        <begin position="9"/>
        <end position="66"/>
    </location>
</feature>
<feature type="transmembrane region" description="Helical" evidence="2">
    <location>
        <begin position="216"/>
        <end position="235"/>
    </location>
</feature>
<protein>
    <recommendedName>
        <fullName evidence="5">Integral membrane protein</fullName>
    </recommendedName>
</protein>
<feature type="transmembrane region" description="Helical" evidence="2">
    <location>
        <begin position="176"/>
        <end position="204"/>
    </location>
</feature>
<dbReference type="EMBL" id="BAAASD010000010">
    <property type="protein sequence ID" value="GAA2342303.1"/>
    <property type="molecule type" value="Genomic_DNA"/>
</dbReference>
<accession>A0ABN3G1S1</accession>
<organism evidence="3 4">
    <name type="scientific">Streptomyces cuspidosporus</name>
    <dbReference type="NCBI Taxonomy" id="66882"/>
    <lineage>
        <taxon>Bacteria</taxon>
        <taxon>Bacillati</taxon>
        <taxon>Actinomycetota</taxon>
        <taxon>Actinomycetes</taxon>
        <taxon>Kitasatosporales</taxon>
        <taxon>Streptomycetaceae</taxon>
        <taxon>Streptomyces</taxon>
    </lineage>
</organism>
<keyword evidence="2" id="KW-0472">Membrane</keyword>